<proteinExistence type="predicted"/>
<dbReference type="EMBL" id="CM020618">
    <property type="protein sequence ID" value="KAK1857545.1"/>
    <property type="molecule type" value="Genomic_DNA"/>
</dbReference>
<name>A0ACC3BI19_PYRYE</name>
<gene>
    <name evidence="1" type="ORF">I4F81_000162</name>
</gene>
<organism evidence="1 2">
    <name type="scientific">Pyropia yezoensis</name>
    <name type="common">Susabi-nori</name>
    <name type="synonym">Porphyra yezoensis</name>
    <dbReference type="NCBI Taxonomy" id="2788"/>
    <lineage>
        <taxon>Eukaryota</taxon>
        <taxon>Rhodophyta</taxon>
        <taxon>Bangiophyceae</taxon>
        <taxon>Bangiales</taxon>
        <taxon>Bangiaceae</taxon>
        <taxon>Pyropia</taxon>
    </lineage>
</organism>
<comment type="caution">
    <text evidence="1">The sequence shown here is derived from an EMBL/GenBank/DDBJ whole genome shotgun (WGS) entry which is preliminary data.</text>
</comment>
<evidence type="ECO:0000313" key="2">
    <source>
        <dbReference type="Proteomes" id="UP000798662"/>
    </source>
</evidence>
<dbReference type="Proteomes" id="UP000798662">
    <property type="component" value="Chromosome 1"/>
</dbReference>
<protein>
    <submittedName>
        <fullName evidence="1">Uncharacterized protein</fullName>
    </submittedName>
</protein>
<keyword evidence="2" id="KW-1185">Reference proteome</keyword>
<accession>A0ACC3BI19</accession>
<sequence>MPSPPPSPRPPRPLPTEEASHGVSDASGVPDDTGVPDAPGVPDARPSAAGGPSGRLPSPPPPPPLQHRTLTSLPDNVLGRITAAAYAAGGHAALFSASRRLSRVGPASLTTLTLRRPPHVRLGAATEAAVLDVLHTDLTVAEQGAAIRLFFDASQAFADAEERGHRFLRRAPNVQAVSLHGDDRSGSVCDACVVAAAASGGGGWVMPPAPGDRVEAIMDTVFAAQQMPALRALRLTTFSASATVLDALGSQPLTAAPLRGLHLRCIANPVWATVVAPLLGHHGGTLTELTLGGVPNECWPSESRVRRVVSAPAGGMPALRTLTLLAVTFGHRTAAAVAAACPGLTCLAVDGAIGQGASAAVDVQALPRLARLSWIAATEWAVDDDLGPLFAGRALDEAQGGGHFLLGEEPPLVDPVVSALVAATALPAELDVLTAGFFDDDNLRRLVDAATSVSRLARLRIAFDDTVTPAGMSALGRLPALTALSLHVTEERAGGLFHPWPCGRLTHLGVVPWVAVRPQVLTPLLLTSLGASPAASTLTSLALTIEPLEAALSAEPLRRLSRLRRIHYRLVDGDGVPYGRAADAVAAAAPMVRWMREQLPRLTAVPGVPSHWAGLA</sequence>
<evidence type="ECO:0000313" key="1">
    <source>
        <dbReference type="EMBL" id="KAK1857545.1"/>
    </source>
</evidence>
<reference evidence="1" key="1">
    <citation type="submission" date="2019-11" db="EMBL/GenBank/DDBJ databases">
        <title>Nori genome reveals adaptations in red seaweeds to the harsh intertidal environment.</title>
        <authorList>
            <person name="Wang D."/>
            <person name="Mao Y."/>
        </authorList>
    </citation>
    <scope>NUCLEOTIDE SEQUENCE</scope>
    <source>
        <tissue evidence="1">Gametophyte</tissue>
    </source>
</reference>